<dbReference type="RefSeq" id="WP_002299967.1">
    <property type="nucleotide sequence ID" value="NZ_AP027294.1"/>
</dbReference>
<evidence type="ECO:0000313" key="3">
    <source>
        <dbReference type="EMBL" id="KWX18385.1"/>
    </source>
</evidence>
<dbReference type="Gene3D" id="3.20.20.70">
    <property type="entry name" value="Aldolase class I"/>
    <property type="match status" value="1"/>
</dbReference>
<proteinExistence type="predicted"/>
<dbReference type="EMBL" id="LRHK01000001">
    <property type="protein sequence ID" value="KWX18385.1"/>
    <property type="molecule type" value="Genomic_DNA"/>
</dbReference>
<dbReference type="InterPro" id="IPR029000">
    <property type="entry name" value="Cyclophilin-like_dom_sf"/>
</dbReference>
<accession>A0A132P7T0</accession>
<keyword evidence="3" id="KW-0808">Transferase</keyword>
<dbReference type="AlphaFoldDB" id="A0A132P7T0"/>
<feature type="domain" description="6-phospho-N-acetylmuramidase C-terminal" evidence="1">
    <location>
        <begin position="247"/>
        <end position="347"/>
    </location>
</feature>
<evidence type="ECO:0000313" key="4">
    <source>
        <dbReference type="Proteomes" id="UP000070452"/>
    </source>
</evidence>
<dbReference type="PANTHER" id="PTHR38435">
    <property type="match status" value="1"/>
</dbReference>
<sequence>MFGFSIFMNDSLSEEKKQYIRQMASNGFVGIFTSMHIPEDDVSAYQKRLIELGSEAKKNKLELMVDISGEALERAGFSLEDLTPLKAIGVTGLRMDYHISNQQIADWSHQLKISLNASTITPKDIDELKEAEADFSQIEAWHNYYPRPETGLDKEWYQKKNQWLKIQGLLVQGFVPGDTELRGPLYQGLPTLEEHRGVHPLAGALDLLASNTDIVYIGDAGLSENVQEQFASFQKEQTVLLHTEPVDEEFYEYILGKHTNRQDDARDVIRSADARFREIPSIPARNTATRMKGSITLDNEKYLRYMGEIQLTKYDLPADEKVNVVAKVIKEELPLINQIKAGMNYQFIRKEGR</sequence>
<dbReference type="SUPFAM" id="SSF51445">
    <property type="entry name" value="(Trans)glycosidases"/>
    <property type="match status" value="1"/>
</dbReference>
<dbReference type="InterPro" id="IPR013785">
    <property type="entry name" value="Aldolase_TIM"/>
</dbReference>
<dbReference type="InterPro" id="IPR043894">
    <property type="entry name" value="MupG_C"/>
</dbReference>
<evidence type="ECO:0000259" key="1">
    <source>
        <dbReference type="Pfam" id="PF05913"/>
    </source>
</evidence>
<reference evidence="3 4" key="1">
    <citation type="submission" date="2016-01" db="EMBL/GenBank/DDBJ databases">
        <title>Molecular Mechanisms for transfer of large genomic segments between Enterococcus faecium strains.</title>
        <authorList>
            <person name="Garcia-Solache M.A."/>
            <person name="Lebreton F."/>
            <person name="Mclaughlin R.E."/>
            <person name="Whiteaker J.D."/>
            <person name="Gilmore M.S."/>
            <person name="Rice L.B."/>
        </authorList>
    </citation>
    <scope>NUCLEOTIDE SEQUENCE [LARGE SCALE GENOMIC DNA]</scope>
    <source>
        <strain evidence="3 4">D344RRF x C68</strain>
    </source>
</reference>
<dbReference type="PATRIC" id="fig|1352.805.peg.1077"/>
<dbReference type="InterPro" id="IPR017853">
    <property type="entry name" value="GH"/>
</dbReference>
<dbReference type="Pfam" id="PF05913">
    <property type="entry name" value="MupG_C"/>
    <property type="match status" value="1"/>
</dbReference>
<dbReference type="PANTHER" id="PTHR38435:SF2">
    <property type="entry name" value="DUF871 DOMAIN-CONTAINING PROTEIN"/>
    <property type="match status" value="1"/>
</dbReference>
<dbReference type="Pfam" id="PF19200">
    <property type="entry name" value="MupG_N"/>
    <property type="match status" value="1"/>
</dbReference>
<organism evidence="3 4">
    <name type="scientific">Enterococcus faecium</name>
    <name type="common">Streptococcus faecium</name>
    <dbReference type="NCBI Taxonomy" id="1352"/>
    <lineage>
        <taxon>Bacteria</taxon>
        <taxon>Bacillati</taxon>
        <taxon>Bacillota</taxon>
        <taxon>Bacilli</taxon>
        <taxon>Lactobacillales</taxon>
        <taxon>Enterococcaceae</taxon>
        <taxon>Enterococcus</taxon>
    </lineage>
</organism>
<keyword evidence="3" id="KW-0418">Kinase</keyword>
<dbReference type="InterPro" id="IPR008589">
    <property type="entry name" value="MupG"/>
</dbReference>
<dbReference type="SUPFAM" id="SSF50891">
    <property type="entry name" value="Cyclophilin-like"/>
    <property type="match status" value="1"/>
</dbReference>
<name>A0A132P7T0_ENTFC</name>
<gene>
    <name evidence="3" type="ORF">AWT83_07875</name>
</gene>
<dbReference type="Gene3D" id="2.40.100.10">
    <property type="entry name" value="Cyclophilin-like"/>
    <property type="match status" value="1"/>
</dbReference>
<dbReference type="InterPro" id="IPR043797">
    <property type="entry name" value="MupG_N"/>
</dbReference>
<dbReference type="GO" id="GO:0016301">
    <property type="term" value="F:kinase activity"/>
    <property type="evidence" value="ECO:0007669"/>
    <property type="project" value="UniProtKB-KW"/>
</dbReference>
<evidence type="ECO:0000259" key="2">
    <source>
        <dbReference type="Pfam" id="PF19200"/>
    </source>
</evidence>
<feature type="domain" description="6-phospho-N-acetylmuramidase N-terminal" evidence="2">
    <location>
        <begin position="2"/>
        <end position="231"/>
    </location>
</feature>
<dbReference type="Proteomes" id="UP000070452">
    <property type="component" value="Unassembled WGS sequence"/>
</dbReference>
<protein>
    <submittedName>
        <fullName evidence="3">Histidine kinase</fullName>
    </submittedName>
</protein>
<comment type="caution">
    <text evidence="3">The sequence shown here is derived from an EMBL/GenBank/DDBJ whole genome shotgun (WGS) entry which is preliminary data.</text>
</comment>